<protein>
    <recommendedName>
        <fullName evidence="7">4Fe-4S Mo/W bis-MGD-type domain-containing protein</fullName>
    </recommendedName>
</protein>
<accession>A0A8J3W7Y0</accession>
<dbReference type="GO" id="GO:0051539">
    <property type="term" value="F:4 iron, 4 sulfur cluster binding"/>
    <property type="evidence" value="ECO:0007669"/>
    <property type="project" value="UniProtKB-KW"/>
</dbReference>
<keyword evidence="4" id="KW-0408">Iron</keyword>
<dbReference type="PANTHER" id="PTHR43105">
    <property type="entry name" value="RESPIRATORY NITRATE REDUCTASE"/>
    <property type="match status" value="1"/>
</dbReference>
<feature type="region of interest" description="Disordered" evidence="6">
    <location>
        <begin position="363"/>
        <end position="397"/>
    </location>
</feature>
<evidence type="ECO:0000313" key="9">
    <source>
        <dbReference type="Proteomes" id="UP000616724"/>
    </source>
</evidence>
<evidence type="ECO:0000256" key="6">
    <source>
        <dbReference type="SAM" id="MobiDB-lite"/>
    </source>
</evidence>
<dbReference type="GO" id="GO:0016491">
    <property type="term" value="F:oxidoreductase activity"/>
    <property type="evidence" value="ECO:0007669"/>
    <property type="project" value="UniProtKB-KW"/>
</dbReference>
<evidence type="ECO:0000256" key="2">
    <source>
        <dbReference type="ARBA" id="ARBA00022723"/>
    </source>
</evidence>
<dbReference type="PANTHER" id="PTHR43105:SF9">
    <property type="entry name" value="NADPH-FE(3+) OXIDOREDUCTASE SUBUNIT ALPHA"/>
    <property type="match status" value="1"/>
</dbReference>
<dbReference type="InterPro" id="IPR006656">
    <property type="entry name" value="Mopterin_OxRdtase"/>
</dbReference>
<dbReference type="Gene3D" id="2.20.25.90">
    <property type="entry name" value="ADC-like domains"/>
    <property type="match status" value="1"/>
</dbReference>
<dbReference type="Gene3D" id="3.40.50.740">
    <property type="match status" value="1"/>
</dbReference>
<dbReference type="InterPro" id="IPR006963">
    <property type="entry name" value="Mopterin_OxRdtase_4Fe-4S_dom"/>
</dbReference>
<keyword evidence="1" id="KW-0004">4Fe-4S</keyword>
<evidence type="ECO:0000256" key="3">
    <source>
        <dbReference type="ARBA" id="ARBA00023002"/>
    </source>
</evidence>
<sequence length="397" mass="43251">MAAAMPNEVTYRTKGMPMSSIADGQWKKTACILCENNCGIQVQVQDRRFVKIRGDKEHVSSHGYTCNKALRLDHYQNGGRRLTDPLRREADGTFTEISWDTAISEIASRLVAVRDTHGGRSIFFYGGGGGQGNHLGGAYRQPLQHALGARYRSNPLAQEKCGEAWVDAHLTGGHTHGDFEHAQVSVFIGKNPWQSHGVARARTVLKEIAKDPDRTMIVIDPVRSETADLADIHLQVRPGTDAWCLAAIVGVIVQDDLLDHDFAAEHLSDQAPVLEVLRRVEVSAYAQICGIPEATLRQVARLIATADSVSTYEDLGVQQGPNSTLISYLNKLLWLLTGNFGKPGAMQPHTWFAPPWAATTPTCSTPRSPARPCPLGSCRATSSPPRSSTTIRSASTP</sequence>
<dbReference type="GO" id="GO:0016020">
    <property type="term" value="C:membrane"/>
    <property type="evidence" value="ECO:0007669"/>
    <property type="project" value="TreeGrafter"/>
</dbReference>
<dbReference type="EMBL" id="BOOH01000038">
    <property type="protein sequence ID" value="GIH78271.1"/>
    <property type="molecule type" value="Genomic_DNA"/>
</dbReference>
<dbReference type="AlphaFoldDB" id="A0A8J3W7Y0"/>
<evidence type="ECO:0000259" key="7">
    <source>
        <dbReference type="PROSITE" id="PS51669"/>
    </source>
</evidence>
<dbReference type="Proteomes" id="UP000616724">
    <property type="component" value="Unassembled WGS sequence"/>
</dbReference>
<gene>
    <name evidence="8" type="ORF">Plo01_47000</name>
</gene>
<keyword evidence="5" id="KW-0411">Iron-sulfur</keyword>
<proteinExistence type="predicted"/>
<dbReference type="InterPro" id="IPR050123">
    <property type="entry name" value="Prok_molybdopt-oxidoreductase"/>
</dbReference>
<keyword evidence="3" id="KW-0560">Oxidoreductase</keyword>
<dbReference type="PROSITE" id="PS51669">
    <property type="entry name" value="4FE4S_MOW_BIS_MGD"/>
    <property type="match status" value="1"/>
</dbReference>
<name>A0A8J3W7Y0_9ACTN</name>
<dbReference type="Pfam" id="PF04879">
    <property type="entry name" value="Molybdop_Fe4S4"/>
    <property type="match status" value="1"/>
</dbReference>
<reference evidence="8 9" key="1">
    <citation type="submission" date="2021-01" db="EMBL/GenBank/DDBJ databases">
        <title>Whole genome shotgun sequence of Planobispora longispora NBRC 13918.</title>
        <authorList>
            <person name="Komaki H."/>
            <person name="Tamura T."/>
        </authorList>
    </citation>
    <scope>NUCLEOTIDE SEQUENCE [LARGE SCALE GENOMIC DNA]</scope>
    <source>
        <strain evidence="8 9">NBRC 13918</strain>
    </source>
</reference>
<evidence type="ECO:0000256" key="1">
    <source>
        <dbReference type="ARBA" id="ARBA00022485"/>
    </source>
</evidence>
<dbReference type="SMART" id="SM00926">
    <property type="entry name" value="Molybdop_Fe4S4"/>
    <property type="match status" value="1"/>
</dbReference>
<keyword evidence="2" id="KW-0479">Metal-binding</keyword>
<feature type="domain" description="4Fe-4S Mo/W bis-MGD-type" evidence="7">
    <location>
        <begin position="24"/>
        <end position="80"/>
    </location>
</feature>
<organism evidence="8 9">
    <name type="scientific">Planobispora longispora</name>
    <dbReference type="NCBI Taxonomy" id="28887"/>
    <lineage>
        <taxon>Bacteria</taxon>
        <taxon>Bacillati</taxon>
        <taxon>Actinomycetota</taxon>
        <taxon>Actinomycetes</taxon>
        <taxon>Streptosporangiales</taxon>
        <taxon>Streptosporangiaceae</taxon>
        <taxon>Planobispora</taxon>
    </lineage>
</organism>
<dbReference type="GO" id="GO:0046872">
    <property type="term" value="F:metal ion binding"/>
    <property type="evidence" value="ECO:0007669"/>
    <property type="project" value="UniProtKB-KW"/>
</dbReference>
<evidence type="ECO:0000256" key="5">
    <source>
        <dbReference type="ARBA" id="ARBA00023014"/>
    </source>
</evidence>
<keyword evidence="9" id="KW-1185">Reference proteome</keyword>
<evidence type="ECO:0000256" key="4">
    <source>
        <dbReference type="ARBA" id="ARBA00023004"/>
    </source>
</evidence>
<feature type="compositionally biased region" description="Low complexity" evidence="6">
    <location>
        <begin position="379"/>
        <end position="397"/>
    </location>
</feature>
<dbReference type="Pfam" id="PF00384">
    <property type="entry name" value="Molybdopterin"/>
    <property type="match status" value="1"/>
</dbReference>
<dbReference type="SUPFAM" id="SSF53706">
    <property type="entry name" value="Formate dehydrogenase/DMSO reductase, domains 1-3"/>
    <property type="match status" value="1"/>
</dbReference>
<comment type="caution">
    <text evidence="8">The sequence shown here is derived from an EMBL/GenBank/DDBJ whole genome shotgun (WGS) entry which is preliminary data.</text>
</comment>
<dbReference type="Gene3D" id="3.40.228.10">
    <property type="entry name" value="Dimethylsulfoxide Reductase, domain 2"/>
    <property type="match status" value="1"/>
</dbReference>
<evidence type="ECO:0000313" key="8">
    <source>
        <dbReference type="EMBL" id="GIH78271.1"/>
    </source>
</evidence>